<dbReference type="InterPro" id="IPR021109">
    <property type="entry name" value="Peptidase_aspartic_dom_sf"/>
</dbReference>
<accession>A0A8X6LFF9</accession>
<dbReference type="AlphaFoldDB" id="A0A8X6LFF9"/>
<dbReference type="Gene3D" id="2.40.70.10">
    <property type="entry name" value="Acid Proteases"/>
    <property type="match status" value="1"/>
</dbReference>
<comment type="caution">
    <text evidence="1">The sequence shown here is derived from an EMBL/GenBank/DDBJ whole genome shotgun (WGS) entry which is preliminary data.</text>
</comment>
<dbReference type="EMBL" id="BMAO01016140">
    <property type="protein sequence ID" value="GFR06492.1"/>
    <property type="molecule type" value="Genomic_DNA"/>
</dbReference>
<dbReference type="PANTHER" id="PTHR47331">
    <property type="entry name" value="PHD-TYPE DOMAIN-CONTAINING PROTEIN"/>
    <property type="match status" value="1"/>
</dbReference>
<dbReference type="Proteomes" id="UP000887116">
    <property type="component" value="Unassembled WGS sequence"/>
</dbReference>
<keyword evidence="2" id="KW-1185">Reference proteome</keyword>
<name>A0A8X6LFF9_TRICU</name>
<sequence length="261" mass="29219">MEVAERFDLCKFKNLCLNCLNPAHKLINCTSKCSFCNRKHHSLLHRNNIQPTTEKRNHSSLVNHSAFVDVASPPPPTTHYAMGENITPNSGEAIQNFVTQSKQTYVLLSTAFVYIRDGCGEYKKCKAILDSASQASFITNNCATFLGLKRSKINIPVVGLNGATVTVGQQVNTVLSSKNKEFVTDIEFLVIPKITDLTPSEQIDITNIQLPKGITLSDPQFFEPSKIDILLGAKTFFEILKQNQIRIRVKKYYSKTHILDI</sequence>
<gene>
    <name evidence="1" type="primary">AVEN_17816_1</name>
    <name evidence="1" type="ORF">TNCT_659231</name>
</gene>
<evidence type="ECO:0000313" key="2">
    <source>
        <dbReference type="Proteomes" id="UP000887116"/>
    </source>
</evidence>
<protein>
    <recommendedName>
        <fullName evidence="3">Peptidase aspartic putative domain-containing protein</fullName>
    </recommendedName>
</protein>
<evidence type="ECO:0000313" key="1">
    <source>
        <dbReference type="EMBL" id="GFR06492.1"/>
    </source>
</evidence>
<evidence type="ECO:0008006" key="3">
    <source>
        <dbReference type="Google" id="ProtNLM"/>
    </source>
</evidence>
<dbReference type="OrthoDB" id="8052806at2759"/>
<organism evidence="1 2">
    <name type="scientific">Trichonephila clavata</name>
    <name type="common">Joro spider</name>
    <name type="synonym">Nephila clavata</name>
    <dbReference type="NCBI Taxonomy" id="2740835"/>
    <lineage>
        <taxon>Eukaryota</taxon>
        <taxon>Metazoa</taxon>
        <taxon>Ecdysozoa</taxon>
        <taxon>Arthropoda</taxon>
        <taxon>Chelicerata</taxon>
        <taxon>Arachnida</taxon>
        <taxon>Araneae</taxon>
        <taxon>Araneomorphae</taxon>
        <taxon>Entelegynae</taxon>
        <taxon>Araneoidea</taxon>
        <taxon>Nephilidae</taxon>
        <taxon>Trichonephila</taxon>
    </lineage>
</organism>
<dbReference type="PANTHER" id="PTHR47331:SF1">
    <property type="entry name" value="GAG-LIKE PROTEIN"/>
    <property type="match status" value="1"/>
</dbReference>
<reference evidence="1" key="1">
    <citation type="submission" date="2020-07" db="EMBL/GenBank/DDBJ databases">
        <title>Multicomponent nature underlies the extraordinary mechanical properties of spider dragline silk.</title>
        <authorList>
            <person name="Kono N."/>
            <person name="Nakamura H."/>
            <person name="Mori M."/>
            <person name="Yoshida Y."/>
            <person name="Ohtoshi R."/>
            <person name="Malay A.D."/>
            <person name="Moran D.A.P."/>
            <person name="Tomita M."/>
            <person name="Numata K."/>
            <person name="Arakawa K."/>
        </authorList>
    </citation>
    <scope>NUCLEOTIDE SEQUENCE</scope>
</reference>
<proteinExistence type="predicted"/>